<dbReference type="Proteomes" id="UP000499080">
    <property type="component" value="Unassembled WGS sequence"/>
</dbReference>
<organism evidence="5 6">
    <name type="scientific">Araneus ventricosus</name>
    <name type="common">Orbweaver spider</name>
    <name type="synonym">Epeira ventricosa</name>
    <dbReference type="NCBI Taxonomy" id="182803"/>
    <lineage>
        <taxon>Eukaryota</taxon>
        <taxon>Metazoa</taxon>
        <taxon>Ecdysozoa</taxon>
        <taxon>Arthropoda</taxon>
        <taxon>Chelicerata</taxon>
        <taxon>Arachnida</taxon>
        <taxon>Araneae</taxon>
        <taxon>Araneomorphae</taxon>
        <taxon>Entelegynae</taxon>
        <taxon>Araneoidea</taxon>
        <taxon>Araneidae</taxon>
        <taxon>Araneus</taxon>
    </lineage>
</organism>
<reference evidence="5 6" key="1">
    <citation type="journal article" date="2019" name="Sci. Rep.">
        <title>Orb-weaving spider Araneus ventricosus genome elucidates the spidroin gene catalogue.</title>
        <authorList>
            <person name="Kono N."/>
            <person name="Nakamura H."/>
            <person name="Ohtoshi R."/>
            <person name="Moran D.A.P."/>
            <person name="Shinohara A."/>
            <person name="Yoshida Y."/>
            <person name="Fujiwara M."/>
            <person name="Mori M."/>
            <person name="Tomita M."/>
            <person name="Arakawa K."/>
        </authorList>
    </citation>
    <scope>NUCLEOTIDE SEQUENCE [LARGE SCALE GENOMIC DNA]</scope>
</reference>
<dbReference type="EMBL" id="BGPR01277126">
    <property type="protein sequence ID" value="GBN14152.1"/>
    <property type="molecule type" value="Genomic_DNA"/>
</dbReference>
<dbReference type="EMBL" id="BGPR01277096">
    <property type="protein sequence ID" value="GBN14069.1"/>
    <property type="molecule type" value="Genomic_DNA"/>
</dbReference>
<evidence type="ECO:0000313" key="5">
    <source>
        <dbReference type="EMBL" id="GBN14316.1"/>
    </source>
</evidence>
<evidence type="ECO:0000313" key="4">
    <source>
        <dbReference type="EMBL" id="GBN14193.1"/>
    </source>
</evidence>
<sequence length="80" mass="8867">MEKQTISQRNTGTTSDKPSNASYNISSTVNCPEVRVAEDFTRTDRQCDPAHVHVPLLCILAVLDDHAPARRVNAWHSPPV</sequence>
<proteinExistence type="predicted"/>
<comment type="caution">
    <text evidence="5">The sequence shown here is derived from an EMBL/GenBank/DDBJ whole genome shotgun (WGS) entry which is preliminary data.</text>
</comment>
<dbReference type="EMBL" id="BGPR01277141">
    <property type="protein sequence ID" value="GBN14193.1"/>
    <property type="molecule type" value="Genomic_DNA"/>
</dbReference>
<dbReference type="EMBL" id="BGPR01277190">
    <property type="protein sequence ID" value="GBN14316.1"/>
    <property type="molecule type" value="Genomic_DNA"/>
</dbReference>
<evidence type="ECO:0000313" key="6">
    <source>
        <dbReference type="Proteomes" id="UP000499080"/>
    </source>
</evidence>
<evidence type="ECO:0000313" key="2">
    <source>
        <dbReference type="EMBL" id="GBN14069.1"/>
    </source>
</evidence>
<evidence type="ECO:0000256" key="1">
    <source>
        <dbReference type="SAM" id="MobiDB-lite"/>
    </source>
</evidence>
<accession>A0A4Y2LL89</accession>
<keyword evidence="6" id="KW-1185">Reference proteome</keyword>
<dbReference type="AlphaFoldDB" id="A0A4Y2LL89"/>
<protein>
    <submittedName>
        <fullName evidence="5">Uncharacterized protein</fullName>
    </submittedName>
</protein>
<evidence type="ECO:0000313" key="3">
    <source>
        <dbReference type="EMBL" id="GBN14152.1"/>
    </source>
</evidence>
<name>A0A4Y2LL89_ARAVE</name>
<feature type="region of interest" description="Disordered" evidence="1">
    <location>
        <begin position="1"/>
        <end position="26"/>
    </location>
</feature>
<gene>
    <name evidence="4" type="ORF">AVEN_121841_1</name>
    <name evidence="5" type="ORF">AVEN_215845_1</name>
    <name evidence="2" type="ORF">AVEN_22970_1</name>
    <name evidence="3" type="ORF">AVEN_87557_1</name>
</gene>